<evidence type="ECO:0000313" key="3">
    <source>
        <dbReference type="Proteomes" id="UP000241238"/>
    </source>
</evidence>
<evidence type="ECO:0000256" key="1">
    <source>
        <dbReference type="SAM" id="SignalP"/>
    </source>
</evidence>
<feature type="signal peptide" evidence="1">
    <location>
        <begin position="1"/>
        <end position="19"/>
    </location>
</feature>
<feature type="chain" id="PRO_5046255514" description="Major outer membrane protein" evidence="1">
    <location>
        <begin position="20"/>
        <end position="380"/>
    </location>
</feature>
<evidence type="ECO:0000313" key="2">
    <source>
        <dbReference type="EMBL" id="AVQ31256.1"/>
    </source>
</evidence>
<reference evidence="3" key="1">
    <citation type="journal article" date="2018" name="MSphere">
        <title>Fusobacterium Genomics Using MinION and Illumina Sequencing Enables Genome Completion and Correction.</title>
        <authorList>
            <person name="Todd S.M."/>
            <person name="Settlage R.E."/>
            <person name="Lahmers K.K."/>
            <person name="Slade D.J."/>
        </authorList>
    </citation>
    <scope>NUCLEOTIDE SEQUENCE [LARGE SCALE GENOMIC DNA]</scope>
    <source>
        <strain evidence="3">ATCC 27725</strain>
    </source>
</reference>
<sequence>MRKLALLLGSLLVVASASAKEVVPAPVVVEEAPVQVIEKEVIVYRDKEVGFRPNGYVDLQYRWYGKTEGQGDKKEERKDGWHEGANNYSRLQLSGAINMTEKQRLEYRIRDWNDVDSSNEYSDSAKEGTETRLRYFYDHGNLGDSKVDFTSRVQYRDKNSGAQDVEYMAMFNFAEYMFNNDFAKTTDFTIAPRYAYVWNKNNDNYDNQLGVDLYSWTNLPYGFSFEFNVYTTQHFYGKDQFFDGTNKMEDKNFTVDVEAYLRNTTNLYTNGKVSIDFNFEGGYDQYNWSQEKKFGTAQKEGKYSGKYTALNPKGEGVGTKNAAYSLYALPTIKFNYQATPAVKVYVEAGAEYRNWAVESEASATNWRWQPTVIAGFKTTF</sequence>
<dbReference type="GeneID" id="77468034"/>
<keyword evidence="1" id="KW-0732">Signal</keyword>
<accession>A0ABN5JGQ2</accession>
<keyword evidence="3" id="KW-1185">Reference proteome</keyword>
<protein>
    <recommendedName>
        <fullName evidence="4">Major outer membrane protein</fullName>
    </recommendedName>
</protein>
<organism evidence="2 3">
    <name type="scientific">Fusobacterium varium ATCC 27725</name>
    <dbReference type="NCBI Taxonomy" id="469618"/>
    <lineage>
        <taxon>Bacteria</taxon>
        <taxon>Fusobacteriati</taxon>
        <taxon>Fusobacteriota</taxon>
        <taxon>Fusobacteriia</taxon>
        <taxon>Fusobacteriales</taxon>
        <taxon>Fusobacteriaceae</taxon>
        <taxon>Fusobacterium</taxon>
    </lineage>
</organism>
<proteinExistence type="predicted"/>
<evidence type="ECO:0008006" key="4">
    <source>
        <dbReference type="Google" id="ProtNLM"/>
    </source>
</evidence>
<name>A0ABN5JGQ2_FUSVA</name>
<dbReference type="EMBL" id="CP028103">
    <property type="protein sequence ID" value="AVQ31256.1"/>
    <property type="molecule type" value="Genomic_DNA"/>
</dbReference>
<gene>
    <name evidence="2" type="ORF">C4N18_08520</name>
</gene>
<dbReference type="Proteomes" id="UP000241238">
    <property type="component" value="Chromosome"/>
</dbReference>
<dbReference type="RefSeq" id="WP_107123227.1">
    <property type="nucleotide sequence ID" value="NZ_CP028103.1"/>
</dbReference>